<name>A0ACC1CSC6_9NEOP</name>
<accession>A0ACC1CSC6</accession>
<proteinExistence type="predicted"/>
<protein>
    <submittedName>
        <fullName evidence="1">Uncharacterized protein</fullName>
    </submittedName>
</protein>
<sequence length="405" mass="47273">MISVNNVFNFYNKAYYLNTVFKYKTSSSLPSKNYILYNRYVLYKYNKIVHFTSKSKLNFVFDIEKEQLAFRKSLSAVLESLLKNSMYKELPEVEKWLQKLLQENLVGGKNRRGFSTVMAYGMTEKPEKVNEHSLYLARTLGWCVEMFQAYGIILDDIMDSSSTRRGNVCWYRRPDVGLSCAINDSILVYNNIFEILKTHFRNTPNYIDIFHLITKVMCLTAAGQHLDFITAKSPKVYSTFTINRYNAIVKYKTAYYTYNLPVNLGLLLTSNMEREMLEPVNDICIKLGTLFQMQDDYIDCYGDETVTGKLGTDIQEGKCTWLAVQALQRCTNNQRKVFEVCYGSPEPAHIERVKRIYHELKIPKMYRAEEQTLYEEILQQTRSISRDAISSLLTALLEITYRRQL</sequence>
<comment type="caution">
    <text evidence="1">The sequence shown here is derived from an EMBL/GenBank/DDBJ whole genome shotgun (WGS) entry which is preliminary data.</text>
</comment>
<gene>
    <name evidence="1" type="ORF">K1T71_010308</name>
</gene>
<reference evidence="1 2" key="1">
    <citation type="journal article" date="2021" name="Front. Genet.">
        <title>Chromosome-Level Genome Assembly Reveals Significant Gene Expansion in the Toll and IMD Signaling Pathways of Dendrolimus kikuchii.</title>
        <authorList>
            <person name="Zhou J."/>
            <person name="Wu P."/>
            <person name="Xiong Z."/>
            <person name="Liu N."/>
            <person name="Zhao N."/>
            <person name="Ji M."/>
            <person name="Qiu Y."/>
            <person name="Yang B."/>
        </authorList>
    </citation>
    <scope>NUCLEOTIDE SEQUENCE [LARGE SCALE GENOMIC DNA]</scope>
    <source>
        <strain evidence="1">Ann1</strain>
    </source>
</reference>
<dbReference type="EMBL" id="CM034404">
    <property type="protein sequence ID" value="KAJ0174162.1"/>
    <property type="molecule type" value="Genomic_DNA"/>
</dbReference>
<evidence type="ECO:0000313" key="1">
    <source>
        <dbReference type="EMBL" id="KAJ0174162.1"/>
    </source>
</evidence>
<evidence type="ECO:0000313" key="2">
    <source>
        <dbReference type="Proteomes" id="UP000824533"/>
    </source>
</evidence>
<keyword evidence="2" id="KW-1185">Reference proteome</keyword>
<dbReference type="Proteomes" id="UP000824533">
    <property type="component" value="Linkage Group LG18"/>
</dbReference>
<organism evidence="1 2">
    <name type="scientific">Dendrolimus kikuchii</name>
    <dbReference type="NCBI Taxonomy" id="765133"/>
    <lineage>
        <taxon>Eukaryota</taxon>
        <taxon>Metazoa</taxon>
        <taxon>Ecdysozoa</taxon>
        <taxon>Arthropoda</taxon>
        <taxon>Hexapoda</taxon>
        <taxon>Insecta</taxon>
        <taxon>Pterygota</taxon>
        <taxon>Neoptera</taxon>
        <taxon>Endopterygota</taxon>
        <taxon>Lepidoptera</taxon>
        <taxon>Glossata</taxon>
        <taxon>Ditrysia</taxon>
        <taxon>Bombycoidea</taxon>
        <taxon>Lasiocampidae</taxon>
        <taxon>Dendrolimus</taxon>
    </lineage>
</organism>